<proteinExistence type="inferred from homology"/>
<reference evidence="11" key="1">
    <citation type="submission" date="2022-08" db="EMBL/GenBank/DDBJ databases">
        <title>Novel sulfate-reducing endosymbionts in the free-living metamonad Anaeramoeba.</title>
        <authorList>
            <person name="Jerlstrom-Hultqvist J."/>
            <person name="Cepicka I."/>
            <person name="Gallot-Lavallee L."/>
            <person name="Salas-Leiva D."/>
            <person name="Curtis B.A."/>
            <person name="Zahonova K."/>
            <person name="Pipaliya S."/>
            <person name="Dacks J."/>
            <person name="Roger A.J."/>
        </authorList>
    </citation>
    <scope>NUCLEOTIDE SEQUENCE</scope>
    <source>
        <strain evidence="11">Schooner1</strain>
    </source>
</reference>
<dbReference type="Proteomes" id="UP001150062">
    <property type="component" value="Unassembled WGS sequence"/>
</dbReference>
<dbReference type="Proteomes" id="UP001146793">
    <property type="component" value="Unassembled WGS sequence"/>
</dbReference>
<dbReference type="FunFam" id="3.40.50.300:FF:000080">
    <property type="entry name" value="Ras-like GTPase Ras1"/>
    <property type="match status" value="1"/>
</dbReference>
<dbReference type="GO" id="GO:0003924">
    <property type="term" value="F:GTPase activity"/>
    <property type="evidence" value="ECO:0007669"/>
    <property type="project" value="InterPro"/>
</dbReference>
<evidence type="ECO:0000313" key="12">
    <source>
        <dbReference type="Proteomes" id="UP001146793"/>
    </source>
</evidence>
<dbReference type="SUPFAM" id="SSF52540">
    <property type="entry name" value="P-loop containing nucleoside triphosphate hydrolases"/>
    <property type="match status" value="1"/>
</dbReference>
<organism evidence="10 12">
    <name type="scientific">Anaeramoeba flamelloides</name>
    <dbReference type="NCBI Taxonomy" id="1746091"/>
    <lineage>
        <taxon>Eukaryota</taxon>
        <taxon>Metamonada</taxon>
        <taxon>Anaeramoebidae</taxon>
        <taxon>Anaeramoeba</taxon>
    </lineage>
</organism>
<dbReference type="Gene3D" id="3.40.50.300">
    <property type="entry name" value="P-loop containing nucleotide triphosphate hydrolases"/>
    <property type="match status" value="1"/>
</dbReference>
<dbReference type="InterPro" id="IPR027417">
    <property type="entry name" value="P-loop_NTPase"/>
</dbReference>
<evidence type="ECO:0000256" key="8">
    <source>
        <dbReference type="ARBA" id="ARBA00023288"/>
    </source>
</evidence>
<evidence type="ECO:0000256" key="9">
    <source>
        <dbReference type="ARBA" id="ARBA00023289"/>
    </source>
</evidence>
<evidence type="ECO:0000313" key="13">
    <source>
        <dbReference type="Proteomes" id="UP001150062"/>
    </source>
</evidence>
<dbReference type="PANTHER" id="PTHR24070">
    <property type="entry name" value="RAS, DI-RAS, AND RHEB FAMILY MEMBERS OF SMALL GTPASE SUPERFAMILY"/>
    <property type="match status" value="1"/>
</dbReference>
<comment type="caution">
    <text evidence="10">The sequence shown here is derived from an EMBL/GenBank/DDBJ whole genome shotgun (WGS) entry which is preliminary data.</text>
</comment>
<dbReference type="Pfam" id="PF00071">
    <property type="entry name" value="Ras"/>
    <property type="match status" value="1"/>
</dbReference>
<reference evidence="10" key="2">
    <citation type="submission" date="2022-08" db="EMBL/GenBank/DDBJ databases">
        <title>Novel sulphate-reducing endosymbionts in the free-living metamonad Anaeramoeba.</title>
        <authorList>
            <person name="Jerlstrom-Hultqvist J."/>
            <person name="Cepicka I."/>
            <person name="Gallot-Lavallee L."/>
            <person name="Salas-Leiva D."/>
            <person name="Curtis B.A."/>
            <person name="Zahonova K."/>
            <person name="Pipaliya S."/>
            <person name="Dacks J."/>
            <person name="Roger A.J."/>
        </authorList>
    </citation>
    <scope>NUCLEOTIDE SEQUENCE</scope>
    <source>
        <strain evidence="10">Busselton2</strain>
    </source>
</reference>
<keyword evidence="8" id="KW-0449">Lipoprotein</keyword>
<keyword evidence="7" id="KW-0472">Membrane</keyword>
<evidence type="ECO:0000256" key="1">
    <source>
        <dbReference type="ARBA" id="ARBA00004193"/>
    </source>
</evidence>
<dbReference type="InterPro" id="IPR005225">
    <property type="entry name" value="Small_GTP-bd"/>
</dbReference>
<dbReference type="EMBL" id="JAOAOG010000215">
    <property type="protein sequence ID" value="KAJ6240009.1"/>
    <property type="molecule type" value="Genomic_DNA"/>
</dbReference>
<dbReference type="GO" id="GO:0007165">
    <property type="term" value="P:signal transduction"/>
    <property type="evidence" value="ECO:0007669"/>
    <property type="project" value="InterPro"/>
</dbReference>
<evidence type="ECO:0000256" key="6">
    <source>
        <dbReference type="ARBA" id="ARBA00023134"/>
    </source>
</evidence>
<dbReference type="PRINTS" id="PR00449">
    <property type="entry name" value="RASTRNSFRMNG"/>
</dbReference>
<dbReference type="AlphaFoldDB" id="A0AAV7ZHD0"/>
<name>A0AAV7ZHD0_9EUKA</name>
<dbReference type="InterPro" id="IPR020849">
    <property type="entry name" value="Small_GTPase_Ras-type"/>
</dbReference>
<keyword evidence="3" id="KW-1003">Cell membrane</keyword>
<evidence type="ECO:0000256" key="2">
    <source>
        <dbReference type="ARBA" id="ARBA00008344"/>
    </source>
</evidence>
<accession>A0AAV7ZHD0</accession>
<gene>
    <name evidence="10" type="ORF">M0812_13408</name>
    <name evidence="11" type="ORF">M0813_24662</name>
</gene>
<evidence type="ECO:0000256" key="4">
    <source>
        <dbReference type="ARBA" id="ARBA00022481"/>
    </source>
</evidence>
<keyword evidence="13" id="KW-1185">Reference proteome</keyword>
<dbReference type="PROSITE" id="PS51421">
    <property type="entry name" value="RAS"/>
    <property type="match status" value="1"/>
</dbReference>
<comment type="subcellular location">
    <subcellularLocation>
        <location evidence="1">Cell membrane</location>
        <topology evidence="1">Lipid-anchor</topology>
    </subcellularLocation>
</comment>
<evidence type="ECO:0000256" key="5">
    <source>
        <dbReference type="ARBA" id="ARBA00022741"/>
    </source>
</evidence>
<comment type="similarity">
    <text evidence="2">Belongs to the small GTPase superfamily. Ras family.</text>
</comment>
<dbReference type="GO" id="GO:0005525">
    <property type="term" value="F:GTP binding"/>
    <property type="evidence" value="ECO:0007669"/>
    <property type="project" value="UniProtKB-KW"/>
</dbReference>
<dbReference type="SMART" id="SM00173">
    <property type="entry name" value="RAS"/>
    <property type="match status" value="1"/>
</dbReference>
<dbReference type="SMART" id="SM00175">
    <property type="entry name" value="RAB"/>
    <property type="match status" value="1"/>
</dbReference>
<protein>
    <submittedName>
        <fullName evidence="10">Ras-like protein rasd</fullName>
    </submittedName>
</protein>
<evidence type="ECO:0000313" key="11">
    <source>
        <dbReference type="EMBL" id="KAJ6240009.1"/>
    </source>
</evidence>
<evidence type="ECO:0000256" key="3">
    <source>
        <dbReference type="ARBA" id="ARBA00022475"/>
    </source>
</evidence>
<keyword evidence="5" id="KW-0547">Nucleotide-binding</keyword>
<dbReference type="InterPro" id="IPR001806">
    <property type="entry name" value="Small_GTPase"/>
</dbReference>
<dbReference type="NCBIfam" id="TIGR00231">
    <property type="entry name" value="small_GTP"/>
    <property type="match status" value="1"/>
</dbReference>
<dbReference type="EMBL" id="JANTQA010000029">
    <property type="protein sequence ID" value="KAJ3441398.1"/>
    <property type="molecule type" value="Genomic_DNA"/>
</dbReference>
<keyword evidence="9" id="KW-0636">Prenylation</keyword>
<dbReference type="SMART" id="SM00174">
    <property type="entry name" value="RHO"/>
    <property type="match status" value="1"/>
</dbReference>
<keyword evidence="4" id="KW-0488">Methylation</keyword>
<keyword evidence="6" id="KW-0342">GTP-binding</keyword>
<dbReference type="GO" id="GO:0005886">
    <property type="term" value="C:plasma membrane"/>
    <property type="evidence" value="ECO:0007669"/>
    <property type="project" value="UniProtKB-SubCell"/>
</dbReference>
<sequence>MTEYKLVVVGGGGVGKSALTIQFVQNFFVEVYDPTIEDSYRRQVIIDDECCLLDILDTAGQDEYYAMRDSYMREGRGFLVVYAINSRNSFDEVINLREQIQQAKDCDEVPMLIVGNKCDLDDQRQISTGEGEDLAKSFDCPFIETSAKARLNVEESFFNLVRYIKKLENPDKCENIKTSKKKRKKCSIL</sequence>
<evidence type="ECO:0000256" key="7">
    <source>
        <dbReference type="ARBA" id="ARBA00023136"/>
    </source>
</evidence>
<dbReference type="PROSITE" id="PS51420">
    <property type="entry name" value="RHO"/>
    <property type="match status" value="1"/>
</dbReference>
<evidence type="ECO:0000313" key="10">
    <source>
        <dbReference type="EMBL" id="KAJ3441398.1"/>
    </source>
</evidence>
<dbReference type="PROSITE" id="PS51419">
    <property type="entry name" value="RAB"/>
    <property type="match status" value="1"/>
</dbReference>